<sequence length="135" mass="15632">MIFLRYSLGYREELLSRVSNDVLGFSSNSAKVLNSSNDLILYHATAIRFWLLTPTLENFHENGDIDLKVGFECDPDDNYMSSYLDYKFTSSRKDGKSRILMVSKEARKGSHDYTCDMRIFKWAKNRACMGVTPKY</sequence>
<dbReference type="OrthoDB" id="1433187at2759"/>
<proteinExistence type="predicted"/>
<reference evidence="1" key="1">
    <citation type="submission" date="2018-05" db="EMBL/GenBank/DDBJ databases">
        <title>Draft genome of Mucuna pruriens seed.</title>
        <authorList>
            <person name="Nnadi N.E."/>
            <person name="Vos R."/>
            <person name="Hasami M.H."/>
            <person name="Devisetty U.K."/>
            <person name="Aguiy J.C."/>
        </authorList>
    </citation>
    <scope>NUCLEOTIDE SEQUENCE [LARGE SCALE GENOMIC DNA]</scope>
    <source>
        <strain evidence="1">JCA_2017</strain>
    </source>
</reference>
<organism evidence="1 2">
    <name type="scientific">Mucuna pruriens</name>
    <name type="common">Velvet bean</name>
    <name type="synonym">Dolichos pruriens</name>
    <dbReference type="NCBI Taxonomy" id="157652"/>
    <lineage>
        <taxon>Eukaryota</taxon>
        <taxon>Viridiplantae</taxon>
        <taxon>Streptophyta</taxon>
        <taxon>Embryophyta</taxon>
        <taxon>Tracheophyta</taxon>
        <taxon>Spermatophyta</taxon>
        <taxon>Magnoliopsida</taxon>
        <taxon>eudicotyledons</taxon>
        <taxon>Gunneridae</taxon>
        <taxon>Pentapetalae</taxon>
        <taxon>rosids</taxon>
        <taxon>fabids</taxon>
        <taxon>Fabales</taxon>
        <taxon>Fabaceae</taxon>
        <taxon>Papilionoideae</taxon>
        <taxon>50 kb inversion clade</taxon>
        <taxon>NPAAA clade</taxon>
        <taxon>indigoferoid/millettioid clade</taxon>
        <taxon>Phaseoleae</taxon>
        <taxon>Mucuna</taxon>
    </lineage>
</organism>
<gene>
    <name evidence="1" type="ORF">CR513_26609</name>
</gene>
<feature type="non-terminal residue" evidence="1">
    <location>
        <position position="1"/>
    </location>
</feature>
<dbReference type="EMBL" id="QJKJ01005130">
    <property type="protein sequence ID" value="RDX91417.1"/>
    <property type="molecule type" value="Genomic_DNA"/>
</dbReference>
<dbReference type="AlphaFoldDB" id="A0A371GLJ4"/>
<evidence type="ECO:0000313" key="1">
    <source>
        <dbReference type="EMBL" id="RDX91417.1"/>
    </source>
</evidence>
<keyword evidence="2" id="KW-1185">Reference proteome</keyword>
<comment type="caution">
    <text evidence="1">The sequence shown here is derived from an EMBL/GenBank/DDBJ whole genome shotgun (WGS) entry which is preliminary data.</text>
</comment>
<name>A0A371GLJ4_MUCPR</name>
<accession>A0A371GLJ4</accession>
<protein>
    <submittedName>
        <fullName evidence="1">Uncharacterized protein</fullName>
    </submittedName>
</protein>
<dbReference type="Proteomes" id="UP000257109">
    <property type="component" value="Unassembled WGS sequence"/>
</dbReference>
<evidence type="ECO:0000313" key="2">
    <source>
        <dbReference type="Proteomes" id="UP000257109"/>
    </source>
</evidence>